<evidence type="ECO:0000256" key="5">
    <source>
        <dbReference type="ARBA" id="ARBA00022989"/>
    </source>
</evidence>
<comment type="similarity">
    <text evidence="2">Belongs to the concentrative nucleoside transporter (CNT) (TC 2.A.41) family.</text>
</comment>
<dbReference type="InterPro" id="IPR008276">
    <property type="entry name" value="C_nuclsd_transpt"/>
</dbReference>
<protein>
    <submittedName>
        <fullName evidence="12">Nucleoside transporter C-terminal domain-containing protein</fullName>
    </submittedName>
</protein>
<feature type="domain" description="Concentrative nucleoside transporter C-terminal" evidence="10">
    <location>
        <begin position="290"/>
        <end position="469"/>
    </location>
</feature>
<keyword evidence="4 8" id="KW-0812">Transmembrane</keyword>
<feature type="transmembrane region" description="Helical" evidence="8">
    <location>
        <begin position="88"/>
        <end position="109"/>
    </location>
</feature>
<dbReference type="Pfam" id="PF07670">
    <property type="entry name" value="Gate"/>
    <property type="match status" value="1"/>
</dbReference>
<feature type="domain" description="Concentrative nucleoside transporter N-terminal" evidence="9">
    <location>
        <begin position="9"/>
        <end position="82"/>
    </location>
</feature>
<keyword evidence="6 8" id="KW-0472">Membrane</keyword>
<dbReference type="PANTHER" id="PTHR10590">
    <property type="entry name" value="SODIUM/NUCLEOSIDE COTRANSPORTER"/>
    <property type="match status" value="1"/>
</dbReference>
<keyword evidence="3" id="KW-1003">Cell membrane</keyword>
<evidence type="ECO:0000259" key="11">
    <source>
        <dbReference type="Pfam" id="PF07670"/>
    </source>
</evidence>
<evidence type="ECO:0000313" key="13">
    <source>
        <dbReference type="Proteomes" id="UP001251870"/>
    </source>
</evidence>
<dbReference type="InterPro" id="IPR011642">
    <property type="entry name" value="Gate_dom"/>
</dbReference>
<feature type="transmembrane region" description="Helical" evidence="8">
    <location>
        <begin position="413"/>
        <end position="437"/>
    </location>
</feature>
<evidence type="ECO:0000256" key="4">
    <source>
        <dbReference type="ARBA" id="ARBA00022692"/>
    </source>
</evidence>
<evidence type="ECO:0000313" key="12">
    <source>
        <dbReference type="EMBL" id="MDR8020327.1"/>
    </source>
</evidence>
<evidence type="ECO:0000256" key="2">
    <source>
        <dbReference type="ARBA" id="ARBA00009033"/>
    </source>
</evidence>
<feature type="region of interest" description="Disordered" evidence="7">
    <location>
        <begin position="233"/>
        <end position="296"/>
    </location>
</feature>
<dbReference type="Pfam" id="PF07662">
    <property type="entry name" value="Nucleos_tra2_C"/>
    <property type="match status" value="1"/>
</dbReference>
<dbReference type="Proteomes" id="UP001251870">
    <property type="component" value="Unassembled WGS sequence"/>
</dbReference>
<evidence type="ECO:0000259" key="10">
    <source>
        <dbReference type="Pfam" id="PF07662"/>
    </source>
</evidence>
<comment type="subcellular location">
    <subcellularLocation>
        <location evidence="1">Cell membrane</location>
        <topology evidence="1">Multi-pass membrane protein</topology>
    </subcellularLocation>
</comment>
<organism evidence="12 13">
    <name type="scientific">Nesterenkonia aerolata</name>
    <dbReference type="NCBI Taxonomy" id="3074079"/>
    <lineage>
        <taxon>Bacteria</taxon>
        <taxon>Bacillati</taxon>
        <taxon>Actinomycetota</taxon>
        <taxon>Actinomycetes</taxon>
        <taxon>Micrococcales</taxon>
        <taxon>Micrococcaceae</taxon>
        <taxon>Nesterenkonia</taxon>
    </lineage>
</organism>
<evidence type="ECO:0000259" key="9">
    <source>
        <dbReference type="Pfam" id="PF01773"/>
    </source>
</evidence>
<feature type="compositionally biased region" description="Low complexity" evidence="7">
    <location>
        <begin position="268"/>
        <end position="282"/>
    </location>
</feature>
<dbReference type="RefSeq" id="WP_310549309.1">
    <property type="nucleotide sequence ID" value="NZ_JAVKGR010000022.1"/>
</dbReference>
<feature type="domain" description="Nucleoside transporter/FeoB GTPase Gate" evidence="11">
    <location>
        <begin position="92"/>
        <end position="190"/>
    </location>
</feature>
<evidence type="ECO:0000256" key="7">
    <source>
        <dbReference type="SAM" id="MobiDB-lite"/>
    </source>
</evidence>
<name>A0ABU2DUY8_9MICC</name>
<feature type="transmembrane region" description="Helical" evidence="8">
    <location>
        <begin position="449"/>
        <end position="472"/>
    </location>
</feature>
<evidence type="ECO:0000256" key="8">
    <source>
        <dbReference type="SAM" id="Phobius"/>
    </source>
</evidence>
<sequence>MIHVLWGILGMAVVLGIAVLASADRRKIKIRPVIFALLLQLTFAVLVLWTAWGQRLLFQVTEIVQAIIDVAGEGTSFLFGGLVEGDSVPFALSVLPVIIFFASLTAVLYHLKIMQLVVRVIGGGLQKLLGTSRAESMNAAANIFVGQTEAPLVIRPYIAGMTKSELFAVMVGGLSTVAGSVLVGYSQMGASLEYLIAACFMAAPAALLMAKIIVPAGSFDEFDAGKEERELVAARRAGHAEGSAEAGESTDDTALGGSRYVPAEKTAEGTSEGTAEAASEESPAAERSRAMAARVDAEDDDRARNVIDAAARGAGDGLRLAANVGAMLLAFIALIALINLGIGQIGGLFGADDLTFEAILGVIFAPLMWAVGVPWEEAAAAGSFLGQKVVLNEFVAFAAFGEQVESFSGKTQAIITFALTGFANFSSLAILLGGLGSIAKNRRSDIAQLGLRAVLAGTLANLMSATIAGMILF</sequence>
<comment type="caution">
    <text evidence="12">The sequence shown here is derived from an EMBL/GenBank/DDBJ whole genome shotgun (WGS) entry which is preliminary data.</text>
</comment>
<keyword evidence="13" id="KW-1185">Reference proteome</keyword>
<dbReference type="InterPro" id="IPR002668">
    <property type="entry name" value="CNT_N_dom"/>
</dbReference>
<reference evidence="12 13" key="1">
    <citation type="submission" date="2023-09" db="EMBL/GenBank/DDBJ databases">
        <title>Description of three actinobacteria isolated from air of manufacturing shop in a pharmaceutical factory.</title>
        <authorList>
            <person name="Zhang D.-F."/>
        </authorList>
    </citation>
    <scope>NUCLEOTIDE SEQUENCE [LARGE SCALE GENOMIC DNA]</scope>
    <source>
        <strain evidence="12 13">LY-0111</strain>
    </source>
</reference>
<proteinExistence type="inferred from homology"/>
<feature type="transmembrane region" description="Helical" evidence="8">
    <location>
        <begin position="30"/>
        <end position="52"/>
    </location>
</feature>
<keyword evidence="5 8" id="KW-1133">Transmembrane helix</keyword>
<evidence type="ECO:0000256" key="1">
    <source>
        <dbReference type="ARBA" id="ARBA00004651"/>
    </source>
</evidence>
<feature type="transmembrane region" description="Helical" evidence="8">
    <location>
        <begin position="166"/>
        <end position="188"/>
    </location>
</feature>
<feature type="transmembrane region" description="Helical" evidence="8">
    <location>
        <begin position="194"/>
        <end position="214"/>
    </location>
</feature>
<feature type="transmembrane region" description="Helical" evidence="8">
    <location>
        <begin position="6"/>
        <end position="23"/>
    </location>
</feature>
<accession>A0ABU2DUY8</accession>
<evidence type="ECO:0000256" key="3">
    <source>
        <dbReference type="ARBA" id="ARBA00022475"/>
    </source>
</evidence>
<dbReference type="InterPro" id="IPR011657">
    <property type="entry name" value="CNT_C_dom"/>
</dbReference>
<feature type="transmembrane region" description="Helical" evidence="8">
    <location>
        <begin position="320"/>
        <end position="342"/>
    </location>
</feature>
<evidence type="ECO:0000256" key="6">
    <source>
        <dbReference type="ARBA" id="ARBA00023136"/>
    </source>
</evidence>
<gene>
    <name evidence="12" type="ORF">RIL96_12220</name>
</gene>
<dbReference type="EMBL" id="JAVKGR010000022">
    <property type="protein sequence ID" value="MDR8020327.1"/>
    <property type="molecule type" value="Genomic_DNA"/>
</dbReference>
<dbReference type="PANTHER" id="PTHR10590:SF4">
    <property type="entry name" value="SOLUTE CARRIER FAMILY 28 MEMBER 3"/>
    <property type="match status" value="1"/>
</dbReference>
<dbReference type="Pfam" id="PF01773">
    <property type="entry name" value="Nucleos_tra2_N"/>
    <property type="match status" value="1"/>
</dbReference>